<dbReference type="GeneID" id="90644810"/>
<evidence type="ECO:0000313" key="6">
    <source>
        <dbReference type="EMBL" id="WPB07564.1"/>
    </source>
</evidence>
<evidence type="ECO:0000256" key="2">
    <source>
        <dbReference type="ARBA" id="ARBA00022692"/>
    </source>
</evidence>
<dbReference type="RefSeq" id="XP_065459570.1">
    <property type="nucleotide sequence ID" value="XM_065603498.1"/>
</dbReference>
<sequence>MSSPAKRSGSDLSPDDYTQLISDLANYPTGDGETVNSLHHFLKIRFLHQRQDNFVTIYDLCPDAHHRHPTLRDIKTPLELQNEPPLTSRQNIRQLVFLKGFPSQQWIKALGSKYQVDPVFFSRHLDFHDQENRSLGRFATPVLPSSSWHIFQFSCMTIATRDRVTQDVQDLRAKVDAGMIQYIRSLKSGQSHEVGDSIVRPCHVVDNETFVLEQQITVCLHLLKSGWIVLIWSDAGKSLHEDRDVASVKPWRTGTHKFSEPLLHFAPIVSHRPMLALKPHLLVGSRRGFANGKCPESIGLLDQHYGRSLRLALMANDPAYALSEVFSLVAASHNQFLNLMHEKLNMHEQNDSYAAFPVLRYLKQILSRHTLQLEEIAMALENTKNRKWPKSPDADARPHAEFMMETFHNDLDYLLKRAKQHHDRSHEAINLLMNSTSIADARDQASETERIGKLTFVAFFYAPLSFATSLFGMNFKEVGEGLSIWIWFAVAVPLLGVTLLAYLLPTKVFLRNERRKAVNRSR</sequence>
<comment type="subcellular location">
    <subcellularLocation>
        <location evidence="1">Membrane</location>
        <topology evidence="1">Multi-pass membrane protein</topology>
    </subcellularLocation>
</comment>
<evidence type="ECO:0000256" key="5">
    <source>
        <dbReference type="SAM" id="Phobius"/>
    </source>
</evidence>
<evidence type="ECO:0000313" key="7">
    <source>
        <dbReference type="Proteomes" id="UP001302367"/>
    </source>
</evidence>
<dbReference type="Pfam" id="PF01544">
    <property type="entry name" value="CorA"/>
    <property type="match status" value="1"/>
</dbReference>
<name>A0ABZ0P7V3_CERBT</name>
<dbReference type="InterPro" id="IPR002523">
    <property type="entry name" value="MgTranspt_CorA/ZnTranspt_ZntB"/>
</dbReference>
<dbReference type="Proteomes" id="UP001302367">
    <property type="component" value="Chromosome 8"/>
</dbReference>
<keyword evidence="4 5" id="KW-0472">Membrane</keyword>
<keyword evidence="7" id="KW-1185">Reference proteome</keyword>
<dbReference type="Gene3D" id="1.20.58.340">
    <property type="entry name" value="Magnesium transport protein CorA, transmembrane region"/>
    <property type="match status" value="1"/>
</dbReference>
<keyword evidence="2 5" id="KW-0812">Transmembrane</keyword>
<protein>
    <submittedName>
        <fullName evidence="6">Uncharacterized protein</fullName>
    </submittedName>
</protein>
<evidence type="ECO:0000256" key="4">
    <source>
        <dbReference type="ARBA" id="ARBA00023136"/>
    </source>
</evidence>
<evidence type="ECO:0000256" key="3">
    <source>
        <dbReference type="ARBA" id="ARBA00022989"/>
    </source>
</evidence>
<gene>
    <name evidence="6" type="ORF">RHO25_012225</name>
</gene>
<reference evidence="6 7" key="1">
    <citation type="submission" date="2023-09" db="EMBL/GenBank/DDBJ databases">
        <title>Complete-Gapless Cercospora beticola genome.</title>
        <authorList>
            <person name="Wyatt N.A."/>
            <person name="Spanner R.E."/>
            <person name="Bolton M.D."/>
        </authorList>
    </citation>
    <scope>NUCLEOTIDE SEQUENCE [LARGE SCALE GENOMIC DNA]</scope>
    <source>
        <strain evidence="6">Cb09-40</strain>
    </source>
</reference>
<accession>A0ABZ0P7V3</accession>
<dbReference type="SUPFAM" id="SSF144083">
    <property type="entry name" value="Magnesium transport protein CorA, transmembrane region"/>
    <property type="match status" value="1"/>
</dbReference>
<proteinExistence type="predicted"/>
<dbReference type="EMBL" id="CP134191">
    <property type="protein sequence ID" value="WPB07564.1"/>
    <property type="molecule type" value="Genomic_DNA"/>
</dbReference>
<feature type="transmembrane region" description="Helical" evidence="5">
    <location>
        <begin position="454"/>
        <end position="472"/>
    </location>
</feature>
<evidence type="ECO:0000256" key="1">
    <source>
        <dbReference type="ARBA" id="ARBA00004141"/>
    </source>
</evidence>
<keyword evidence="3 5" id="KW-1133">Transmembrane helix</keyword>
<dbReference type="InterPro" id="IPR045863">
    <property type="entry name" value="CorA_TM1_TM2"/>
</dbReference>
<organism evidence="6 7">
    <name type="scientific">Cercospora beticola</name>
    <name type="common">Sugarbeet leaf spot fungus</name>
    <dbReference type="NCBI Taxonomy" id="122368"/>
    <lineage>
        <taxon>Eukaryota</taxon>
        <taxon>Fungi</taxon>
        <taxon>Dikarya</taxon>
        <taxon>Ascomycota</taxon>
        <taxon>Pezizomycotina</taxon>
        <taxon>Dothideomycetes</taxon>
        <taxon>Dothideomycetidae</taxon>
        <taxon>Mycosphaerellales</taxon>
        <taxon>Mycosphaerellaceae</taxon>
        <taxon>Cercospora</taxon>
    </lineage>
</organism>
<feature type="transmembrane region" description="Helical" evidence="5">
    <location>
        <begin position="484"/>
        <end position="505"/>
    </location>
</feature>